<dbReference type="AlphaFoldDB" id="A0A4R3V4K0"/>
<organism evidence="2 3">
    <name type="scientific">Paracandidimonas soli</name>
    <dbReference type="NCBI Taxonomy" id="1917182"/>
    <lineage>
        <taxon>Bacteria</taxon>
        <taxon>Pseudomonadati</taxon>
        <taxon>Pseudomonadota</taxon>
        <taxon>Betaproteobacteria</taxon>
        <taxon>Burkholderiales</taxon>
        <taxon>Alcaligenaceae</taxon>
        <taxon>Paracandidimonas</taxon>
    </lineage>
</organism>
<evidence type="ECO:0000256" key="1">
    <source>
        <dbReference type="SAM" id="Phobius"/>
    </source>
</evidence>
<sequence>MKPAVIVGAVLIALGAIALVYQGFSYTSEETVLQIGSVKATAETEKSVFIPPWASVLAIVAGLVVIGVGRRK</sequence>
<name>A0A4R3V4K0_9BURK</name>
<dbReference type="EMBL" id="SMBX01000006">
    <property type="protein sequence ID" value="TCU97234.1"/>
    <property type="molecule type" value="Genomic_DNA"/>
</dbReference>
<reference evidence="2 3" key="1">
    <citation type="submission" date="2019-03" db="EMBL/GenBank/DDBJ databases">
        <title>Genomic Encyclopedia of Type Strains, Phase IV (KMG-IV): sequencing the most valuable type-strain genomes for metagenomic binning, comparative biology and taxonomic classification.</title>
        <authorList>
            <person name="Goeker M."/>
        </authorList>
    </citation>
    <scope>NUCLEOTIDE SEQUENCE [LARGE SCALE GENOMIC DNA]</scope>
    <source>
        <strain evidence="2 3">DSM 100048</strain>
    </source>
</reference>
<dbReference type="OrthoDB" id="9181368at2"/>
<keyword evidence="1" id="KW-0812">Transmembrane</keyword>
<dbReference type="Proteomes" id="UP000294692">
    <property type="component" value="Unassembled WGS sequence"/>
</dbReference>
<keyword evidence="1" id="KW-1133">Transmembrane helix</keyword>
<comment type="caution">
    <text evidence="2">The sequence shown here is derived from an EMBL/GenBank/DDBJ whole genome shotgun (WGS) entry which is preliminary data.</text>
</comment>
<proteinExistence type="predicted"/>
<keyword evidence="1" id="KW-0472">Membrane</keyword>
<evidence type="ECO:0000313" key="3">
    <source>
        <dbReference type="Proteomes" id="UP000294692"/>
    </source>
</evidence>
<dbReference type="RefSeq" id="WP_132477330.1">
    <property type="nucleotide sequence ID" value="NZ_JBEBWM010000099.1"/>
</dbReference>
<evidence type="ECO:0000313" key="2">
    <source>
        <dbReference type="EMBL" id="TCU97234.1"/>
    </source>
</evidence>
<accession>A0A4R3V4K0</accession>
<keyword evidence="3" id="KW-1185">Reference proteome</keyword>
<feature type="transmembrane region" description="Helical" evidence="1">
    <location>
        <begin position="50"/>
        <end position="69"/>
    </location>
</feature>
<protein>
    <submittedName>
        <fullName evidence="2">Uncharacterized protein</fullName>
    </submittedName>
</protein>
<gene>
    <name evidence="2" type="ORF">EV686_106114</name>
</gene>